<name>A0A858BXK4_9FIRM</name>
<dbReference type="SUPFAM" id="SSF51905">
    <property type="entry name" value="FAD/NAD(P)-binding domain"/>
    <property type="match status" value="1"/>
</dbReference>
<evidence type="ECO:0000259" key="3">
    <source>
        <dbReference type="Pfam" id="PF07992"/>
    </source>
</evidence>
<keyword evidence="5" id="KW-1185">Reference proteome</keyword>
<dbReference type="InterPro" id="IPR050097">
    <property type="entry name" value="Ferredoxin-NADP_redctase_2"/>
</dbReference>
<dbReference type="EMBL" id="CP048649">
    <property type="protein sequence ID" value="QIB69630.1"/>
    <property type="molecule type" value="Genomic_DNA"/>
</dbReference>
<reference evidence="4 5" key="1">
    <citation type="submission" date="2020-02" db="EMBL/GenBank/DDBJ databases">
        <authorList>
            <person name="Kim Y.B."/>
            <person name="Roh S.W."/>
        </authorList>
    </citation>
    <scope>NUCLEOTIDE SEQUENCE [LARGE SCALE GENOMIC DNA]</scope>
    <source>
        <strain evidence="4 5">DSM 103574</strain>
    </source>
</reference>
<keyword evidence="1" id="KW-0285">Flavoprotein</keyword>
<accession>A0A858BXK4</accession>
<dbReference type="Gene3D" id="3.50.50.60">
    <property type="entry name" value="FAD/NAD(P)-binding domain"/>
    <property type="match status" value="2"/>
</dbReference>
<evidence type="ECO:0000313" key="4">
    <source>
        <dbReference type="EMBL" id="QIB69630.1"/>
    </source>
</evidence>
<dbReference type="KEGG" id="abut:Ami103574_09960"/>
<proteinExistence type="predicted"/>
<evidence type="ECO:0000256" key="1">
    <source>
        <dbReference type="ARBA" id="ARBA00022630"/>
    </source>
</evidence>
<organism evidence="4 5">
    <name type="scientific">Aminipila butyrica</name>
    <dbReference type="NCBI Taxonomy" id="433296"/>
    <lineage>
        <taxon>Bacteria</taxon>
        <taxon>Bacillati</taxon>
        <taxon>Bacillota</taxon>
        <taxon>Clostridia</taxon>
        <taxon>Peptostreptococcales</taxon>
        <taxon>Anaerovoracaceae</taxon>
        <taxon>Aminipila</taxon>
    </lineage>
</organism>
<evidence type="ECO:0000256" key="2">
    <source>
        <dbReference type="ARBA" id="ARBA00023002"/>
    </source>
</evidence>
<dbReference type="PRINTS" id="PR00368">
    <property type="entry name" value="FADPNR"/>
</dbReference>
<protein>
    <submittedName>
        <fullName evidence="4">FAD-dependent oxidoreductase</fullName>
    </submittedName>
</protein>
<dbReference type="RefSeq" id="WP_163066870.1">
    <property type="nucleotide sequence ID" value="NZ_CP048649.1"/>
</dbReference>
<evidence type="ECO:0000313" key="5">
    <source>
        <dbReference type="Proteomes" id="UP000466848"/>
    </source>
</evidence>
<keyword evidence="2" id="KW-0560">Oxidoreductase</keyword>
<feature type="domain" description="FAD/NAD(P)-binding" evidence="3">
    <location>
        <begin position="219"/>
        <end position="290"/>
    </location>
</feature>
<gene>
    <name evidence="4" type="ORF">Ami103574_09960</name>
</gene>
<sequence>MKRVIVIGNGPAGISAALYTVRAGLQTTIIGNGLGALGKADKIENYYGFEYPVSGTRLVETGIAQAKRLGTKVMKEEVVSISSQTDESDQSSDKPAFLVKTEKAAYEADAVILATGSSRTAPPIPGLRELEGKGVSYCAICDAFFYRGKDVAVLGSGEYALNEVQELLPIAGSVTLLTNGTTPSVPFPKEVAVKTQAISSLDPGPANPLLGGPGALSSATLSDASKVALNGLFVAYGTAGSTALARKIGAFTEGNKITVDAGMATNVPGLYAAGDCTGGLLQIAKAVSDGAVAGTSVVRYLRR</sequence>
<dbReference type="Proteomes" id="UP000466848">
    <property type="component" value="Chromosome"/>
</dbReference>
<dbReference type="InterPro" id="IPR023753">
    <property type="entry name" value="FAD/NAD-binding_dom"/>
</dbReference>
<dbReference type="PRINTS" id="PR00469">
    <property type="entry name" value="PNDRDTASEII"/>
</dbReference>
<dbReference type="InterPro" id="IPR036188">
    <property type="entry name" value="FAD/NAD-bd_sf"/>
</dbReference>
<dbReference type="AlphaFoldDB" id="A0A858BXK4"/>
<dbReference type="Pfam" id="PF07992">
    <property type="entry name" value="Pyr_redox_2"/>
    <property type="match status" value="2"/>
</dbReference>
<dbReference type="GO" id="GO:0016491">
    <property type="term" value="F:oxidoreductase activity"/>
    <property type="evidence" value="ECO:0007669"/>
    <property type="project" value="UniProtKB-KW"/>
</dbReference>
<dbReference type="PANTHER" id="PTHR48105">
    <property type="entry name" value="THIOREDOXIN REDUCTASE 1-RELATED-RELATED"/>
    <property type="match status" value="1"/>
</dbReference>
<feature type="domain" description="FAD/NAD(P)-binding" evidence="3">
    <location>
        <begin position="3"/>
        <end position="194"/>
    </location>
</feature>